<dbReference type="VEuPathDB" id="FungiDB:ASPWEDRAFT_26422"/>
<dbReference type="RefSeq" id="XP_040690670.1">
    <property type="nucleotide sequence ID" value="XM_040832850.1"/>
</dbReference>
<dbReference type="OrthoDB" id="5207784at2759"/>
<name>A0A1L9RPZ7_ASPWE</name>
<reference evidence="2" key="1">
    <citation type="journal article" date="2017" name="Genome Biol.">
        <title>Comparative genomics reveals high biological diversity and specific adaptations in the industrially and medically important fungal genus Aspergillus.</title>
        <authorList>
            <person name="de Vries R.P."/>
            <person name="Riley R."/>
            <person name="Wiebenga A."/>
            <person name="Aguilar-Osorio G."/>
            <person name="Amillis S."/>
            <person name="Uchima C.A."/>
            <person name="Anderluh G."/>
            <person name="Asadollahi M."/>
            <person name="Askin M."/>
            <person name="Barry K."/>
            <person name="Battaglia E."/>
            <person name="Bayram O."/>
            <person name="Benocci T."/>
            <person name="Braus-Stromeyer S.A."/>
            <person name="Caldana C."/>
            <person name="Canovas D."/>
            <person name="Cerqueira G.C."/>
            <person name="Chen F."/>
            <person name="Chen W."/>
            <person name="Choi C."/>
            <person name="Clum A."/>
            <person name="Dos Santos R.A."/>
            <person name="Damasio A.R."/>
            <person name="Diallinas G."/>
            <person name="Emri T."/>
            <person name="Fekete E."/>
            <person name="Flipphi M."/>
            <person name="Freyberg S."/>
            <person name="Gallo A."/>
            <person name="Gournas C."/>
            <person name="Habgood R."/>
            <person name="Hainaut M."/>
            <person name="Harispe M.L."/>
            <person name="Henrissat B."/>
            <person name="Hilden K.S."/>
            <person name="Hope R."/>
            <person name="Hossain A."/>
            <person name="Karabika E."/>
            <person name="Karaffa L."/>
            <person name="Karanyi Z."/>
            <person name="Krasevec N."/>
            <person name="Kuo A."/>
            <person name="Kusch H."/>
            <person name="LaButti K."/>
            <person name="Lagendijk E.L."/>
            <person name="Lapidus A."/>
            <person name="Levasseur A."/>
            <person name="Lindquist E."/>
            <person name="Lipzen A."/>
            <person name="Logrieco A.F."/>
            <person name="MacCabe A."/>
            <person name="Maekelae M.R."/>
            <person name="Malavazi I."/>
            <person name="Melin P."/>
            <person name="Meyer V."/>
            <person name="Mielnichuk N."/>
            <person name="Miskei M."/>
            <person name="Molnar A.P."/>
            <person name="Mule G."/>
            <person name="Ngan C.Y."/>
            <person name="Orejas M."/>
            <person name="Orosz E."/>
            <person name="Ouedraogo J.P."/>
            <person name="Overkamp K.M."/>
            <person name="Park H.-S."/>
            <person name="Perrone G."/>
            <person name="Piumi F."/>
            <person name="Punt P.J."/>
            <person name="Ram A.F."/>
            <person name="Ramon A."/>
            <person name="Rauscher S."/>
            <person name="Record E."/>
            <person name="Riano-Pachon D.M."/>
            <person name="Robert V."/>
            <person name="Roehrig J."/>
            <person name="Ruller R."/>
            <person name="Salamov A."/>
            <person name="Salih N.S."/>
            <person name="Samson R.A."/>
            <person name="Sandor E."/>
            <person name="Sanguinetti M."/>
            <person name="Schuetze T."/>
            <person name="Sepcic K."/>
            <person name="Shelest E."/>
            <person name="Sherlock G."/>
            <person name="Sophianopoulou V."/>
            <person name="Squina F.M."/>
            <person name="Sun H."/>
            <person name="Susca A."/>
            <person name="Todd R.B."/>
            <person name="Tsang A."/>
            <person name="Unkles S.E."/>
            <person name="van de Wiele N."/>
            <person name="van Rossen-Uffink D."/>
            <person name="Oliveira J.V."/>
            <person name="Vesth T.C."/>
            <person name="Visser J."/>
            <person name="Yu J.-H."/>
            <person name="Zhou M."/>
            <person name="Andersen M.R."/>
            <person name="Archer D.B."/>
            <person name="Baker S.E."/>
            <person name="Benoit I."/>
            <person name="Brakhage A.A."/>
            <person name="Braus G.H."/>
            <person name="Fischer R."/>
            <person name="Frisvad J.C."/>
            <person name="Goldman G.H."/>
            <person name="Houbraken J."/>
            <person name="Oakley B."/>
            <person name="Pocsi I."/>
            <person name="Scazzocchio C."/>
            <person name="Seiboth B."/>
            <person name="vanKuyk P.A."/>
            <person name="Wortman J."/>
            <person name="Dyer P.S."/>
            <person name="Grigoriev I.V."/>
        </authorList>
    </citation>
    <scope>NUCLEOTIDE SEQUENCE [LARGE SCALE GENOMIC DNA]</scope>
    <source>
        <strain evidence="2">DTO 134E9</strain>
    </source>
</reference>
<accession>A0A1L9RPZ7</accession>
<organism evidence="1 2">
    <name type="scientific">Aspergillus wentii DTO 134E9</name>
    <dbReference type="NCBI Taxonomy" id="1073089"/>
    <lineage>
        <taxon>Eukaryota</taxon>
        <taxon>Fungi</taxon>
        <taxon>Dikarya</taxon>
        <taxon>Ascomycota</taxon>
        <taxon>Pezizomycotina</taxon>
        <taxon>Eurotiomycetes</taxon>
        <taxon>Eurotiomycetidae</taxon>
        <taxon>Eurotiales</taxon>
        <taxon>Aspergillaceae</taxon>
        <taxon>Aspergillus</taxon>
        <taxon>Aspergillus subgen. Cremei</taxon>
    </lineage>
</organism>
<dbReference type="GeneID" id="63748698"/>
<dbReference type="AlphaFoldDB" id="A0A1L9RPZ7"/>
<evidence type="ECO:0000313" key="1">
    <source>
        <dbReference type="EMBL" id="OJJ36994.1"/>
    </source>
</evidence>
<proteinExistence type="predicted"/>
<dbReference type="EMBL" id="KV878211">
    <property type="protein sequence ID" value="OJJ36994.1"/>
    <property type="molecule type" value="Genomic_DNA"/>
</dbReference>
<sequence>MSSLYTDSGKGFSSEMIDPAVLVLAGQSIVNENASTPLYQINRDVTAIPQKGSSVIFERIDNIEKEEHNQHIFYLAHPPDAQYRNDTPAYYITSVSSETLGNIVFETAKSRLQKTEFKALLSAKKTASDKPLFDDRPQLLFTVKPKWPGSQYKWTDADGKQIALEDKKGDQQKLSILVSMEQEMRDALVAMWVLRIWHDTAESRKAKREALDSMAPPVPYISDMKLMKRTGALGAVGGGGA</sequence>
<keyword evidence="2" id="KW-1185">Reference proteome</keyword>
<protein>
    <submittedName>
        <fullName evidence="1">Uncharacterized protein</fullName>
    </submittedName>
</protein>
<dbReference type="Proteomes" id="UP000184383">
    <property type="component" value="Unassembled WGS sequence"/>
</dbReference>
<evidence type="ECO:0000313" key="2">
    <source>
        <dbReference type="Proteomes" id="UP000184383"/>
    </source>
</evidence>
<gene>
    <name evidence="1" type="ORF">ASPWEDRAFT_26422</name>
</gene>